<dbReference type="SUPFAM" id="SSF57850">
    <property type="entry name" value="RING/U-box"/>
    <property type="match status" value="1"/>
</dbReference>
<dbReference type="PROSITE" id="PS50235">
    <property type="entry name" value="USP_3"/>
    <property type="match status" value="1"/>
</dbReference>
<comment type="caution">
    <text evidence="15">The sequence shown here is derived from an EMBL/GenBank/DDBJ whole genome shotgun (WGS) entry which is preliminary data.</text>
</comment>
<dbReference type="SMART" id="SM00290">
    <property type="entry name" value="ZnF_UBP"/>
    <property type="match status" value="1"/>
</dbReference>
<dbReference type="InterPro" id="IPR013083">
    <property type="entry name" value="Znf_RING/FYVE/PHD"/>
</dbReference>
<gene>
    <name evidence="15" type="primary">Necator_chrV.g17504</name>
    <name evidence="15" type="ORF">RB195_012714</name>
</gene>
<evidence type="ECO:0000256" key="10">
    <source>
        <dbReference type="ARBA" id="ARBA00023242"/>
    </source>
</evidence>
<feature type="domain" description="USP" evidence="13">
    <location>
        <begin position="357"/>
        <end position="687"/>
    </location>
</feature>
<organism evidence="15 16">
    <name type="scientific">Necator americanus</name>
    <name type="common">Human hookworm</name>
    <dbReference type="NCBI Taxonomy" id="51031"/>
    <lineage>
        <taxon>Eukaryota</taxon>
        <taxon>Metazoa</taxon>
        <taxon>Ecdysozoa</taxon>
        <taxon>Nematoda</taxon>
        <taxon>Chromadorea</taxon>
        <taxon>Rhabditida</taxon>
        <taxon>Rhabditina</taxon>
        <taxon>Rhabditomorpha</taxon>
        <taxon>Strongyloidea</taxon>
        <taxon>Ancylostomatidae</taxon>
        <taxon>Bunostominae</taxon>
        <taxon>Necator</taxon>
    </lineage>
</organism>
<reference evidence="15 16" key="1">
    <citation type="submission" date="2023-08" db="EMBL/GenBank/DDBJ databases">
        <title>A Necator americanus chromosomal reference genome.</title>
        <authorList>
            <person name="Ilik V."/>
            <person name="Petrzelkova K.J."/>
            <person name="Pardy F."/>
            <person name="Fuh T."/>
            <person name="Niatou-Singa F.S."/>
            <person name="Gouil Q."/>
            <person name="Baker L."/>
            <person name="Ritchie M.E."/>
            <person name="Jex A.R."/>
            <person name="Gazzola D."/>
            <person name="Li H."/>
            <person name="Toshio Fujiwara R."/>
            <person name="Zhan B."/>
            <person name="Aroian R.V."/>
            <person name="Pafco B."/>
            <person name="Schwarz E.M."/>
        </authorList>
    </citation>
    <scope>NUCLEOTIDE SEQUENCE [LARGE SCALE GENOMIC DNA]</scope>
    <source>
        <strain evidence="15 16">Aroian</strain>
        <tissue evidence="15">Whole animal</tissue>
    </source>
</reference>
<evidence type="ECO:0000256" key="6">
    <source>
        <dbReference type="ARBA" id="ARBA00022728"/>
    </source>
</evidence>
<evidence type="ECO:0000256" key="4">
    <source>
        <dbReference type="ARBA" id="ARBA00022664"/>
    </source>
</evidence>
<keyword evidence="5" id="KW-0479">Metal-binding</keyword>
<evidence type="ECO:0000256" key="12">
    <source>
        <dbReference type="SAM" id="MobiDB-lite"/>
    </source>
</evidence>
<evidence type="ECO:0000256" key="7">
    <source>
        <dbReference type="ARBA" id="ARBA00022771"/>
    </source>
</evidence>
<dbReference type="EMBL" id="JAVFWL010000005">
    <property type="protein sequence ID" value="KAK6753284.1"/>
    <property type="molecule type" value="Genomic_DNA"/>
</dbReference>
<comment type="subcellular location">
    <subcellularLocation>
        <location evidence="2">Nucleus</location>
    </subcellularLocation>
</comment>
<evidence type="ECO:0000256" key="8">
    <source>
        <dbReference type="ARBA" id="ARBA00022833"/>
    </source>
</evidence>
<dbReference type="InterPro" id="IPR050185">
    <property type="entry name" value="Ub_carboxyl-term_hydrolase"/>
</dbReference>
<proteinExistence type="predicted"/>
<feature type="compositionally biased region" description="Basic residues" evidence="12">
    <location>
        <begin position="129"/>
        <end position="155"/>
    </location>
</feature>
<evidence type="ECO:0000256" key="9">
    <source>
        <dbReference type="ARBA" id="ARBA00023187"/>
    </source>
</evidence>
<dbReference type="InterPro" id="IPR028889">
    <property type="entry name" value="USP"/>
</dbReference>
<keyword evidence="9" id="KW-0508">mRNA splicing</keyword>
<feature type="region of interest" description="Disordered" evidence="12">
    <location>
        <begin position="1"/>
        <end position="200"/>
    </location>
</feature>
<feature type="region of interest" description="Disordered" evidence="12">
    <location>
        <begin position="214"/>
        <end position="234"/>
    </location>
</feature>
<keyword evidence="6" id="KW-0747">Spliceosome</keyword>
<keyword evidence="10" id="KW-0539">Nucleus</keyword>
<feature type="compositionally biased region" description="Basic and acidic residues" evidence="12">
    <location>
        <begin position="40"/>
        <end position="56"/>
    </location>
</feature>
<dbReference type="Pfam" id="PF00443">
    <property type="entry name" value="UCH"/>
    <property type="match status" value="1"/>
</dbReference>
<dbReference type="Gene3D" id="3.90.70.10">
    <property type="entry name" value="Cysteine proteinases"/>
    <property type="match status" value="1"/>
</dbReference>
<dbReference type="InterPro" id="IPR038765">
    <property type="entry name" value="Papain-like_cys_pep_sf"/>
</dbReference>
<dbReference type="InterPro" id="IPR001394">
    <property type="entry name" value="Peptidase_C19_UCH"/>
</dbReference>
<dbReference type="Gene3D" id="3.30.40.10">
    <property type="entry name" value="Zinc/RING finger domain, C3HC4 (zinc finger)"/>
    <property type="match status" value="1"/>
</dbReference>
<feature type="compositionally biased region" description="Basic and acidic residues" evidence="12">
    <location>
        <begin position="72"/>
        <end position="128"/>
    </location>
</feature>
<dbReference type="InterPro" id="IPR033809">
    <property type="entry name" value="USP39"/>
</dbReference>
<dbReference type="PANTHER" id="PTHR21646">
    <property type="entry name" value="UBIQUITIN CARBOXYL-TERMINAL HYDROLASE"/>
    <property type="match status" value="1"/>
</dbReference>
<evidence type="ECO:0000259" key="14">
    <source>
        <dbReference type="PROSITE" id="PS50271"/>
    </source>
</evidence>
<comment type="catalytic activity">
    <reaction evidence="1">
        <text>Thiol-dependent hydrolysis of ester, thioester, amide, peptide and isopeptide bonds formed by the C-terminal Gly of ubiquitin (a 76-residue protein attached to proteins as an intracellular targeting signal).</text>
        <dbReference type="EC" id="3.4.19.12"/>
    </reaction>
</comment>
<evidence type="ECO:0000259" key="13">
    <source>
        <dbReference type="PROSITE" id="PS50235"/>
    </source>
</evidence>
<dbReference type="InterPro" id="IPR001607">
    <property type="entry name" value="Znf_UBP"/>
</dbReference>
<dbReference type="PANTHER" id="PTHR21646:SF16">
    <property type="entry name" value="U4_U6.U5 TRI-SNRNP-ASSOCIATED PROTEIN 2"/>
    <property type="match status" value="1"/>
</dbReference>
<accession>A0ABR1DS76</accession>
<keyword evidence="16" id="KW-1185">Reference proteome</keyword>
<keyword evidence="4" id="KW-0507">mRNA processing</keyword>
<feature type="compositionally biased region" description="Basic and acidic residues" evidence="12">
    <location>
        <begin position="156"/>
        <end position="174"/>
    </location>
</feature>
<evidence type="ECO:0000313" key="16">
    <source>
        <dbReference type="Proteomes" id="UP001303046"/>
    </source>
</evidence>
<sequence>MEITEAEVLKKGGMSDDEASQDVDDVRNGTEGEVIAKNSNQEELKLKRERSNESEKSPSPPSKKAKSNNGQHDSERKKSTDDEKESESKPEDSRKNTKEKEKKDDEEKRGKSDKEKEREKKRERDRKSRREKSRSRSRSPDVKRRRSGKDKSKNRKKDEKYDNYKENSRKERVSNTENNSKADALEEGEVVEPAREPTARELERMRLIEQLAKEDAEITEPSSSVRDRDQGHNSRACPYLDTIDRKVLDFDFEKLCSVSLSHLNVYACMVCGKYFQGRGTNTHAYTHSLDTDHRVFLNLHTLKFYCLPDNYEVDDPSLEDIKYVLKPTYTKELIAGLDRQHRMARAYDDSTYFPGVVGLNNIKANDYCNVVLHALSHVTPLRDYFLREENYESIKRPPGDKLSLLPKRFGELIRKLWNPKAFRTHVSPHEMLQATVSCSDKKFQFIKQGDAAEFMSFLLNTLHIALNGTQKSSSSIIYKIFRGRMRQYSRKVIPAEATECQRQQLLQLPEYNESAKELPFLYLALDLPPAPLYRDEQMQNIIPQVPLTALLQKFNGTTEKEYKTYNENIMKRFELLRLPEYLIITYKRFHKNQWFVEKNPTIVNFPISNVDLFDCLSEDTRREHKYTTYDLVANIVHDGKPDSGTYRIQLVHVGSRKWFELEDLHVKEILPQMIVLAESYIQIWKLNRRKTREERMSEVVDDDTSTS</sequence>
<dbReference type="SUPFAM" id="SSF54001">
    <property type="entry name" value="Cysteine proteinases"/>
    <property type="match status" value="1"/>
</dbReference>
<keyword evidence="7 11" id="KW-0863">Zinc-finger</keyword>
<name>A0ABR1DS76_NECAM</name>
<evidence type="ECO:0000256" key="3">
    <source>
        <dbReference type="ARBA" id="ARBA00012759"/>
    </source>
</evidence>
<evidence type="ECO:0000256" key="5">
    <source>
        <dbReference type="ARBA" id="ARBA00022723"/>
    </source>
</evidence>
<keyword evidence="8" id="KW-0862">Zinc</keyword>
<evidence type="ECO:0000313" key="15">
    <source>
        <dbReference type="EMBL" id="KAK6753284.1"/>
    </source>
</evidence>
<feature type="domain" description="UBP-type" evidence="14">
    <location>
        <begin position="235"/>
        <end position="332"/>
    </location>
</feature>
<evidence type="ECO:0000256" key="2">
    <source>
        <dbReference type="ARBA" id="ARBA00004123"/>
    </source>
</evidence>
<protein>
    <recommendedName>
        <fullName evidence="3">ubiquitinyl hydrolase 1</fullName>
        <ecNumber evidence="3">3.4.19.12</ecNumber>
    </recommendedName>
</protein>
<dbReference type="PROSITE" id="PS50271">
    <property type="entry name" value="ZF_UBP"/>
    <property type="match status" value="1"/>
</dbReference>
<dbReference type="CDD" id="cd02669">
    <property type="entry name" value="Peptidase_C19M"/>
    <property type="match status" value="1"/>
</dbReference>
<evidence type="ECO:0000256" key="1">
    <source>
        <dbReference type="ARBA" id="ARBA00000707"/>
    </source>
</evidence>
<dbReference type="EC" id="3.4.19.12" evidence="3"/>
<dbReference type="Proteomes" id="UP001303046">
    <property type="component" value="Unassembled WGS sequence"/>
</dbReference>
<evidence type="ECO:0000256" key="11">
    <source>
        <dbReference type="PROSITE-ProRule" id="PRU00502"/>
    </source>
</evidence>
<dbReference type="Pfam" id="PF02148">
    <property type="entry name" value="zf-UBP"/>
    <property type="match status" value="1"/>
</dbReference>